<keyword evidence="4 7" id="KW-1133">Transmembrane helix</keyword>
<dbReference type="EMBL" id="MKZY01000004">
    <property type="protein sequence ID" value="OOO10021.1"/>
    <property type="molecule type" value="Genomic_DNA"/>
</dbReference>
<dbReference type="VEuPathDB" id="FungiDB:AO090003000974"/>
<feature type="compositionally biased region" description="Basic and acidic residues" evidence="6">
    <location>
        <begin position="49"/>
        <end position="59"/>
    </location>
</feature>
<evidence type="ECO:0000256" key="4">
    <source>
        <dbReference type="ARBA" id="ARBA00022989"/>
    </source>
</evidence>
<feature type="compositionally biased region" description="Low complexity" evidence="6">
    <location>
        <begin position="126"/>
        <end position="136"/>
    </location>
</feature>
<gene>
    <name evidence="8" type="ORF">OAory_01058290</name>
</gene>
<dbReference type="InterPro" id="IPR029058">
    <property type="entry name" value="AB_hydrolase_fold"/>
</dbReference>
<dbReference type="PANTHER" id="PTHR17920:SF3">
    <property type="entry name" value="TRANSMEMBRANE AND COILED-COIL DOMAIN-CONTAINING PROTEIN 4"/>
    <property type="match status" value="1"/>
</dbReference>
<dbReference type="InterPro" id="IPR007941">
    <property type="entry name" value="DUF726"/>
</dbReference>
<protein>
    <recommendedName>
        <fullName evidence="10">DUF726 domain protein</fullName>
    </recommendedName>
</protein>
<feature type="compositionally biased region" description="Low complexity" evidence="6">
    <location>
        <begin position="1099"/>
        <end position="1111"/>
    </location>
</feature>
<organism evidence="8 9">
    <name type="scientific">Aspergillus oryzae</name>
    <name type="common">Yellow koji mold</name>
    <dbReference type="NCBI Taxonomy" id="5062"/>
    <lineage>
        <taxon>Eukaryota</taxon>
        <taxon>Fungi</taxon>
        <taxon>Dikarya</taxon>
        <taxon>Ascomycota</taxon>
        <taxon>Pezizomycotina</taxon>
        <taxon>Eurotiomycetes</taxon>
        <taxon>Eurotiomycetidae</taxon>
        <taxon>Eurotiales</taxon>
        <taxon>Aspergillaceae</taxon>
        <taxon>Aspergillus</taxon>
        <taxon>Aspergillus subgen. Circumdati</taxon>
    </lineage>
</organism>
<accession>A0A1S9DLS8</accession>
<feature type="region of interest" description="Disordered" evidence="6">
    <location>
        <begin position="1"/>
        <end position="319"/>
    </location>
</feature>
<keyword evidence="3 7" id="KW-0812">Transmembrane</keyword>
<feature type="compositionally biased region" description="Polar residues" evidence="6">
    <location>
        <begin position="1137"/>
        <end position="1146"/>
    </location>
</feature>
<feature type="compositionally biased region" description="Low complexity" evidence="6">
    <location>
        <begin position="511"/>
        <end position="520"/>
    </location>
</feature>
<dbReference type="OrthoDB" id="277931at2759"/>
<comment type="caution">
    <text evidence="8">The sequence shown here is derived from an EMBL/GenBank/DDBJ whole genome shotgun (WGS) entry which is preliminary data.</text>
</comment>
<dbReference type="SUPFAM" id="SSF53474">
    <property type="entry name" value="alpha/beta-Hydrolases"/>
    <property type="match status" value="1"/>
</dbReference>
<evidence type="ECO:0000313" key="9">
    <source>
        <dbReference type="Proteomes" id="UP000190312"/>
    </source>
</evidence>
<feature type="compositionally biased region" description="Polar residues" evidence="6">
    <location>
        <begin position="1049"/>
        <end position="1063"/>
    </location>
</feature>
<dbReference type="AlphaFoldDB" id="A0A1S9DLS8"/>
<comment type="similarity">
    <text evidence="2">Belongs to the TMCO4 family.</text>
</comment>
<feature type="compositionally biased region" description="Polar residues" evidence="6">
    <location>
        <begin position="97"/>
        <end position="108"/>
    </location>
</feature>
<evidence type="ECO:0000313" key="8">
    <source>
        <dbReference type="EMBL" id="OOO10021.1"/>
    </source>
</evidence>
<dbReference type="Pfam" id="PF05277">
    <property type="entry name" value="DUF726"/>
    <property type="match status" value="1"/>
</dbReference>
<comment type="subcellular location">
    <subcellularLocation>
        <location evidence="1">Membrane</location>
        <topology evidence="1">Multi-pass membrane protein</topology>
    </subcellularLocation>
</comment>
<evidence type="ECO:0000256" key="3">
    <source>
        <dbReference type="ARBA" id="ARBA00022692"/>
    </source>
</evidence>
<feature type="compositionally biased region" description="Basic and acidic residues" evidence="6">
    <location>
        <begin position="289"/>
        <end position="299"/>
    </location>
</feature>
<dbReference type="eggNOG" id="KOG2385">
    <property type="taxonomic scope" value="Eukaryota"/>
</dbReference>
<sequence length="1243" mass="134957">MSGLPDLSHKEPSAQTLMEQARSRADNAREDLSNPHAEPVAGVQTDQSRNARQDLDKGGTAKTSVEGGHSSRIATVDYSRDPAVDHSQAVSHEPEHSQTAAAENSTGSPDIKSQKENASPVGGNAGSEPTTESTTGEVDEFGLPIRIRARPVRSSESSDNEEFHDVEEAASGPADKQPTSQDSKPVMNEIKLEAPQEESTKPVDKGKDEEKGTESLPAVEPHSVESPREKDSSVPVGNEKHATSSGSLPDQEDCPPPPPYTEKPNAGNPSTSTQSDAVQKKRSSLKASEWSHQRLNESKDSEDEDEAESDGGWQDMPAIDEFDVYDDYGRLVARGAKPEDNDAVYKGLGGAGKGYTRVQLDEDAQSATSLDEDTSYLFREAAHNSTGVEGEELRDAVSQLQATKDLLTESQRIAYVGVTRLAIFQMTRDLDRVPSTKGTRKAKQKTIDSMRKWGQTIMARIYAHMDIDAAEQVMIEQLAEHGVQPADLVRPLMQNARVKNPLAEELDTPKKSLSSPTTPSLKDEYRSSLSSDFDRSTSPPPYETHEGEDLPEVRTPSQLPTSTKIDIDLRWTVLCDLFLVLIADSAYDARSRSLLEKVGESMEVSWLQIARFEKRVVDALEMQEEADKETWDESDHMERRRKMALKRKYIVMGLATVGGGLVIGLSAGLLAPVIGAGLAAGFTTVGISGTGAFLGGVGGTAIIASGGTLTGGTIGLRASNRRTGAVQTFEYRPLHNNKRVNLIVTVSGWMTGKVDDVRLPFSTVDPIMGDLYSVLWEPEMLRSMGDTINILATEALTQGLQQVLGSTVLVALMSSLQLPLVLTKLSYLIDNPWIVSLARANAAGLIMADSLMERNLGKRPVTLLGFSLGSRLIFSCLKELADRGAHGLVQNVYLFGSPIVANKDEYLKARSVVSGRFVNGYSSNDWILGYLFRATSGGIMRVAGLAPVEGIPGLENFDVTKLVNGHMDYRAAMPRLLKEVGWEVLGDEFAELEDPDPENHAERQRELIREIDEARREAEAKPEKKRFGLFKRGKLAQKKGWETYDVERNNATPRDSSDSNGTGSVLFDIDAIRAELASESIEVKQLESTLPPMKLDLNSPSSSTPVTPTPSDSKDTTKAVNLTKSAPQSPPEPYSVPSASHDQQPSTHKEDEEIEMTFDTSYHEPLQRSHSFFEPTTATSYDAHSTRPELRSSSTTPAGLGIGAAAGVGVGASALGALALEPNAWADHDIGDGEEGEIHMSFE</sequence>
<feature type="transmembrane region" description="Helical" evidence="7">
    <location>
        <begin position="649"/>
        <end position="674"/>
    </location>
</feature>
<feature type="compositionally biased region" description="Polar residues" evidence="6">
    <location>
        <begin position="267"/>
        <end position="277"/>
    </location>
</feature>
<evidence type="ECO:0000256" key="6">
    <source>
        <dbReference type="SAM" id="MobiDB-lite"/>
    </source>
</evidence>
<dbReference type="Proteomes" id="UP000190312">
    <property type="component" value="Unassembled WGS sequence"/>
</dbReference>
<keyword evidence="5 7" id="KW-0472">Membrane</keyword>
<feature type="compositionally biased region" description="Basic and acidic residues" evidence="6">
    <location>
        <begin position="21"/>
        <end position="33"/>
    </location>
</feature>
<evidence type="ECO:0000256" key="7">
    <source>
        <dbReference type="SAM" id="Phobius"/>
    </source>
</evidence>
<reference evidence="8 9" key="1">
    <citation type="submission" date="2016-10" db="EMBL/GenBank/DDBJ databases">
        <title>Genome sequencing of Aspergillus oryzae BCC7051.</title>
        <authorList>
            <person name="Thammarongtham C."/>
            <person name="Vorapreeda T."/>
            <person name="Nookaew I."/>
            <person name="Srisuk T."/>
            <person name="Land M."/>
            <person name="Jeennor S."/>
            <person name="Laoteng K."/>
        </authorList>
    </citation>
    <scope>NUCLEOTIDE SEQUENCE [LARGE SCALE GENOMIC DNA]</scope>
    <source>
        <strain evidence="8 9">BCC7051</strain>
    </source>
</reference>
<evidence type="ECO:0000256" key="5">
    <source>
        <dbReference type="ARBA" id="ARBA00023136"/>
    </source>
</evidence>
<dbReference type="GO" id="GO:0016020">
    <property type="term" value="C:membrane"/>
    <property type="evidence" value="ECO:0007669"/>
    <property type="project" value="UniProtKB-SubCell"/>
</dbReference>
<evidence type="ECO:0000256" key="2">
    <source>
        <dbReference type="ARBA" id="ARBA00009824"/>
    </source>
</evidence>
<feature type="region of interest" description="Disordered" evidence="6">
    <location>
        <begin position="1044"/>
        <end position="1064"/>
    </location>
</feature>
<feature type="compositionally biased region" description="Basic and acidic residues" evidence="6">
    <location>
        <begin position="190"/>
        <end position="213"/>
    </location>
</feature>
<feature type="region of interest" description="Disordered" evidence="6">
    <location>
        <begin position="501"/>
        <end position="558"/>
    </location>
</feature>
<feature type="compositionally biased region" description="Basic and acidic residues" evidence="6">
    <location>
        <begin position="222"/>
        <end position="242"/>
    </location>
</feature>
<proteinExistence type="inferred from homology"/>
<feature type="region of interest" description="Disordered" evidence="6">
    <location>
        <begin position="1089"/>
        <end position="1151"/>
    </location>
</feature>
<dbReference type="PANTHER" id="PTHR17920">
    <property type="entry name" value="TRANSMEMBRANE AND COILED-COIL DOMAIN-CONTAINING PROTEIN 4 TMCO4"/>
    <property type="match status" value="1"/>
</dbReference>
<evidence type="ECO:0000256" key="1">
    <source>
        <dbReference type="ARBA" id="ARBA00004141"/>
    </source>
</evidence>
<name>A0A1S9DLS8_ASPOZ</name>
<feature type="compositionally biased region" description="Acidic residues" evidence="6">
    <location>
        <begin position="300"/>
        <end position="309"/>
    </location>
</feature>
<feature type="compositionally biased region" description="Basic and acidic residues" evidence="6">
    <location>
        <begin position="543"/>
        <end position="552"/>
    </location>
</feature>
<evidence type="ECO:0008006" key="10">
    <source>
        <dbReference type="Google" id="ProtNLM"/>
    </source>
</evidence>